<reference evidence="1" key="1">
    <citation type="submission" date="2021-06" db="EMBL/GenBank/DDBJ databases">
        <authorList>
            <person name="Kallberg Y."/>
            <person name="Tangrot J."/>
            <person name="Rosling A."/>
        </authorList>
    </citation>
    <scope>NUCLEOTIDE SEQUENCE</scope>
    <source>
        <strain evidence="1">IN212</strain>
    </source>
</reference>
<evidence type="ECO:0000313" key="1">
    <source>
        <dbReference type="EMBL" id="CAG8603022.1"/>
    </source>
</evidence>
<protein>
    <submittedName>
        <fullName evidence="1">1823_t:CDS:1</fullName>
    </submittedName>
</protein>
<evidence type="ECO:0000313" key="2">
    <source>
        <dbReference type="Proteomes" id="UP000789396"/>
    </source>
</evidence>
<name>A0A9N9CL95_9GLOM</name>
<keyword evidence="2" id="KW-1185">Reference proteome</keyword>
<gene>
    <name evidence="1" type="ORF">RFULGI_LOCUS6675</name>
</gene>
<comment type="caution">
    <text evidence="1">The sequence shown here is derived from an EMBL/GenBank/DDBJ whole genome shotgun (WGS) entry which is preliminary data.</text>
</comment>
<dbReference type="Proteomes" id="UP000789396">
    <property type="component" value="Unassembled WGS sequence"/>
</dbReference>
<proteinExistence type="predicted"/>
<dbReference type="EMBL" id="CAJVPZ010008900">
    <property type="protein sequence ID" value="CAG8603022.1"/>
    <property type="molecule type" value="Genomic_DNA"/>
</dbReference>
<sequence>WNYDRFITYIKTKGDIVDQPGKLWSSSLKKICEDNRFPIRSQRKARFLLNQRAKDSKTKKNEHTVVNNPYETPRTSSYLGELPSVSVIVSPPSKGLSKVSIMNIWDCLHKRLKDLPKYRQVYCNIFNTSKTQFRI</sequence>
<feature type="non-terminal residue" evidence="1">
    <location>
        <position position="1"/>
    </location>
</feature>
<dbReference type="AlphaFoldDB" id="A0A9N9CL95"/>
<organism evidence="1 2">
    <name type="scientific">Racocetra fulgida</name>
    <dbReference type="NCBI Taxonomy" id="60492"/>
    <lineage>
        <taxon>Eukaryota</taxon>
        <taxon>Fungi</taxon>
        <taxon>Fungi incertae sedis</taxon>
        <taxon>Mucoromycota</taxon>
        <taxon>Glomeromycotina</taxon>
        <taxon>Glomeromycetes</taxon>
        <taxon>Diversisporales</taxon>
        <taxon>Gigasporaceae</taxon>
        <taxon>Racocetra</taxon>
    </lineage>
</organism>
<accession>A0A9N9CL95</accession>